<reference evidence="3" key="1">
    <citation type="submission" date="2019-03" db="EMBL/GenBank/DDBJ databases">
        <title>Long read genome sequence of the mycoparasitic Pythium oligandrum ATCC 38472 isolated from sugarbeet rhizosphere.</title>
        <authorList>
            <person name="Gaulin E."/>
        </authorList>
    </citation>
    <scope>NUCLEOTIDE SEQUENCE</scope>
    <source>
        <strain evidence="3">ATCC 38472_TT</strain>
    </source>
</reference>
<organism evidence="3 4">
    <name type="scientific">Pythium oligandrum</name>
    <name type="common">Mycoparasitic fungus</name>
    <dbReference type="NCBI Taxonomy" id="41045"/>
    <lineage>
        <taxon>Eukaryota</taxon>
        <taxon>Sar</taxon>
        <taxon>Stramenopiles</taxon>
        <taxon>Oomycota</taxon>
        <taxon>Peronosporomycetes</taxon>
        <taxon>Pythiales</taxon>
        <taxon>Pythiaceae</taxon>
        <taxon>Pythium</taxon>
    </lineage>
</organism>
<dbReference type="OrthoDB" id="66881at2759"/>
<dbReference type="Gene3D" id="2.30.42.10">
    <property type="match status" value="2"/>
</dbReference>
<evidence type="ECO:0000313" key="3">
    <source>
        <dbReference type="EMBL" id="TMW62853.1"/>
    </source>
</evidence>
<gene>
    <name evidence="3" type="ORF">Poli38472_005471</name>
</gene>
<dbReference type="SUPFAM" id="SSF50156">
    <property type="entry name" value="PDZ domain-like"/>
    <property type="match status" value="2"/>
</dbReference>
<proteinExistence type="predicted"/>
<accession>A0A8K1CH17</accession>
<evidence type="ECO:0000313" key="4">
    <source>
        <dbReference type="Proteomes" id="UP000794436"/>
    </source>
</evidence>
<dbReference type="EMBL" id="SPLM01000073">
    <property type="protein sequence ID" value="TMW62853.1"/>
    <property type="molecule type" value="Genomic_DNA"/>
</dbReference>
<comment type="caution">
    <text evidence="3">The sequence shown here is derived from an EMBL/GenBank/DDBJ whole genome shotgun (WGS) entry which is preliminary data.</text>
</comment>
<name>A0A8K1CH17_PYTOL</name>
<dbReference type="InterPro" id="IPR036034">
    <property type="entry name" value="PDZ_sf"/>
</dbReference>
<protein>
    <recommendedName>
        <fullName evidence="2">PDZ domain-containing protein</fullName>
    </recommendedName>
</protein>
<dbReference type="AlphaFoldDB" id="A0A8K1CH17"/>
<evidence type="ECO:0000256" key="1">
    <source>
        <dbReference type="SAM" id="MobiDB-lite"/>
    </source>
</evidence>
<sequence>MASVMDRDKWTQHEVELPGQGDLGISVKVANDGAVIVNQLKPVPGYAELLCPELKGGDVLVSVNEESIVDLPFSEVMKKIRVATDSRPMTLGFLQLDTFENAAVAIEKWQESQDEINRLRAGEFDVVFASHQSHGLRFTEGYAMINPLKLAHIEDPMLHGLDSLGNTTESELLGSILVRINEESVLGAPSNDVMALLFDPASFPKTLWLADPENAEQDYHILTLPHREHLKWLCFMPVELMMQVPVVSYAALAVDDDGPLRTTRRDGVREGQYLMEINGVPTLGICVTEEHGNGGSNQTDNALIRVVSTALDQLTPYSRTLRFRDLTEYRRECLAQEPLSPWERRRRLQVDTAATSASPRRRVSSNASTSSYCSFSTASPHELDEALKTRVHYERRGRDFERLLREFTDVEEDKEDATRDPTLPRLHPSLFSVPEATTTVATTHRRPVIKRYNGLVNCEGVRSSCPAVPRNLKVLVIPDKLRHVGIQLETDAMTPKCVVFKHFLGQPSTSALLQPGDVLLTLNDIPVDDIPTDELVRWLQGELYSSVEASKMEKSTRRVQFARPKGLIQGKSWLSILQWRAKPEH</sequence>
<evidence type="ECO:0000259" key="2">
    <source>
        <dbReference type="PROSITE" id="PS50106"/>
    </source>
</evidence>
<dbReference type="PROSITE" id="PS50106">
    <property type="entry name" value="PDZ"/>
    <property type="match status" value="1"/>
</dbReference>
<dbReference type="Proteomes" id="UP000794436">
    <property type="component" value="Unassembled WGS sequence"/>
</dbReference>
<feature type="domain" description="PDZ" evidence="2">
    <location>
        <begin position="12"/>
        <end position="81"/>
    </location>
</feature>
<keyword evidence="4" id="KW-1185">Reference proteome</keyword>
<feature type="region of interest" description="Disordered" evidence="1">
    <location>
        <begin position="350"/>
        <end position="371"/>
    </location>
</feature>
<dbReference type="InterPro" id="IPR001478">
    <property type="entry name" value="PDZ"/>
</dbReference>